<evidence type="ECO:0000256" key="5">
    <source>
        <dbReference type="ARBA" id="ARBA00023002"/>
    </source>
</evidence>
<gene>
    <name evidence="11" type="ORF">BT67DRAFT_449378</name>
</gene>
<dbReference type="PANTHER" id="PTHR24305:SF230">
    <property type="entry name" value="P450, PUTATIVE (EUROFUNG)-RELATED"/>
    <property type="match status" value="1"/>
</dbReference>
<dbReference type="CDD" id="cd11058">
    <property type="entry name" value="CYP60B-like"/>
    <property type="match status" value="1"/>
</dbReference>
<evidence type="ECO:0000256" key="4">
    <source>
        <dbReference type="ARBA" id="ARBA00022723"/>
    </source>
</evidence>
<keyword evidence="6 8" id="KW-0408">Iron</keyword>
<evidence type="ECO:0000256" key="6">
    <source>
        <dbReference type="ARBA" id="ARBA00023004"/>
    </source>
</evidence>
<keyword evidence="7 9" id="KW-0503">Monooxygenase</keyword>
<dbReference type="GO" id="GO:0005506">
    <property type="term" value="F:iron ion binding"/>
    <property type="evidence" value="ECO:0007669"/>
    <property type="project" value="InterPro"/>
</dbReference>
<dbReference type="AlphaFoldDB" id="A0AAN6ULW6"/>
<evidence type="ECO:0000256" key="8">
    <source>
        <dbReference type="PIRSR" id="PIRSR602401-1"/>
    </source>
</evidence>
<dbReference type="PROSITE" id="PS00086">
    <property type="entry name" value="CYTOCHROME_P450"/>
    <property type="match status" value="1"/>
</dbReference>
<dbReference type="Proteomes" id="UP001304895">
    <property type="component" value="Unassembled WGS sequence"/>
</dbReference>
<keyword evidence="12" id="KW-1185">Reference proteome</keyword>
<evidence type="ECO:0000256" key="1">
    <source>
        <dbReference type="ARBA" id="ARBA00001971"/>
    </source>
</evidence>
<dbReference type="PRINTS" id="PR00385">
    <property type="entry name" value="P450"/>
</dbReference>
<dbReference type="InterPro" id="IPR050121">
    <property type="entry name" value="Cytochrome_P450_monoxygenase"/>
</dbReference>
<dbReference type="PRINTS" id="PR00463">
    <property type="entry name" value="EP450I"/>
</dbReference>
<evidence type="ECO:0000256" key="3">
    <source>
        <dbReference type="ARBA" id="ARBA00022617"/>
    </source>
</evidence>
<dbReference type="InterPro" id="IPR001128">
    <property type="entry name" value="Cyt_P450"/>
</dbReference>
<comment type="cofactor">
    <cofactor evidence="1 8">
        <name>heme</name>
        <dbReference type="ChEBI" id="CHEBI:30413"/>
    </cofactor>
</comment>
<dbReference type="GO" id="GO:0020037">
    <property type="term" value="F:heme binding"/>
    <property type="evidence" value="ECO:0007669"/>
    <property type="project" value="InterPro"/>
</dbReference>
<proteinExistence type="inferred from homology"/>
<dbReference type="GO" id="GO:0004497">
    <property type="term" value="F:monooxygenase activity"/>
    <property type="evidence" value="ECO:0007669"/>
    <property type="project" value="UniProtKB-KW"/>
</dbReference>
<dbReference type="InterPro" id="IPR036396">
    <property type="entry name" value="Cyt_P450_sf"/>
</dbReference>
<reference evidence="11" key="1">
    <citation type="journal article" date="2023" name="Mol. Phylogenet. Evol.">
        <title>Genome-scale phylogeny and comparative genomics of the fungal order Sordariales.</title>
        <authorList>
            <person name="Hensen N."/>
            <person name="Bonometti L."/>
            <person name="Westerberg I."/>
            <person name="Brannstrom I.O."/>
            <person name="Guillou S."/>
            <person name="Cros-Aarteil S."/>
            <person name="Calhoun S."/>
            <person name="Haridas S."/>
            <person name="Kuo A."/>
            <person name="Mondo S."/>
            <person name="Pangilinan J."/>
            <person name="Riley R."/>
            <person name="LaButti K."/>
            <person name="Andreopoulos B."/>
            <person name="Lipzen A."/>
            <person name="Chen C."/>
            <person name="Yan M."/>
            <person name="Daum C."/>
            <person name="Ng V."/>
            <person name="Clum A."/>
            <person name="Steindorff A."/>
            <person name="Ohm R.A."/>
            <person name="Martin F."/>
            <person name="Silar P."/>
            <person name="Natvig D.O."/>
            <person name="Lalanne C."/>
            <person name="Gautier V."/>
            <person name="Ament-Velasquez S.L."/>
            <person name="Kruys A."/>
            <person name="Hutchinson M.I."/>
            <person name="Powell A.J."/>
            <person name="Barry K."/>
            <person name="Miller A.N."/>
            <person name="Grigoriev I.V."/>
            <person name="Debuchy R."/>
            <person name="Gladieux P."/>
            <person name="Hiltunen Thoren M."/>
            <person name="Johannesson H."/>
        </authorList>
    </citation>
    <scope>NUCLEOTIDE SEQUENCE</scope>
    <source>
        <strain evidence="11">CBS 123565</strain>
    </source>
</reference>
<keyword evidence="10" id="KW-0812">Transmembrane</keyword>
<name>A0AAN6ULW6_9PEZI</name>
<protein>
    <submittedName>
        <fullName evidence="11">Cytochrome P450</fullName>
    </submittedName>
</protein>
<evidence type="ECO:0000313" key="11">
    <source>
        <dbReference type="EMBL" id="KAK4135149.1"/>
    </source>
</evidence>
<dbReference type="InterPro" id="IPR017972">
    <property type="entry name" value="Cyt_P450_CS"/>
</dbReference>
<dbReference type="SUPFAM" id="SSF48264">
    <property type="entry name" value="Cytochrome P450"/>
    <property type="match status" value="1"/>
</dbReference>
<comment type="similarity">
    <text evidence="2 9">Belongs to the cytochrome P450 family.</text>
</comment>
<feature type="transmembrane region" description="Helical" evidence="10">
    <location>
        <begin position="7"/>
        <end position="28"/>
    </location>
</feature>
<dbReference type="GO" id="GO:0016705">
    <property type="term" value="F:oxidoreductase activity, acting on paired donors, with incorporation or reduction of molecular oxygen"/>
    <property type="evidence" value="ECO:0007669"/>
    <property type="project" value="InterPro"/>
</dbReference>
<organism evidence="11 12">
    <name type="scientific">Trichocladium antarcticum</name>
    <dbReference type="NCBI Taxonomy" id="1450529"/>
    <lineage>
        <taxon>Eukaryota</taxon>
        <taxon>Fungi</taxon>
        <taxon>Dikarya</taxon>
        <taxon>Ascomycota</taxon>
        <taxon>Pezizomycotina</taxon>
        <taxon>Sordariomycetes</taxon>
        <taxon>Sordariomycetidae</taxon>
        <taxon>Sordariales</taxon>
        <taxon>Chaetomiaceae</taxon>
        <taxon>Trichocladium</taxon>
    </lineage>
</organism>
<feature type="binding site" description="axial binding residue" evidence="8">
    <location>
        <position position="448"/>
    </location>
    <ligand>
        <name>heme</name>
        <dbReference type="ChEBI" id="CHEBI:30413"/>
    </ligand>
    <ligandPart>
        <name>Fe</name>
        <dbReference type="ChEBI" id="CHEBI:18248"/>
    </ligandPart>
</feature>
<keyword evidence="4 8" id="KW-0479">Metal-binding</keyword>
<dbReference type="PANTHER" id="PTHR24305">
    <property type="entry name" value="CYTOCHROME P450"/>
    <property type="match status" value="1"/>
</dbReference>
<keyword evidence="10" id="KW-0472">Membrane</keyword>
<keyword evidence="5 9" id="KW-0560">Oxidoreductase</keyword>
<accession>A0AAN6ULW6</accession>
<evidence type="ECO:0000256" key="9">
    <source>
        <dbReference type="RuleBase" id="RU000461"/>
    </source>
</evidence>
<comment type="caution">
    <text evidence="11">The sequence shown here is derived from an EMBL/GenBank/DDBJ whole genome shotgun (WGS) entry which is preliminary data.</text>
</comment>
<keyword evidence="10" id="KW-1133">Transmembrane helix</keyword>
<keyword evidence="3 8" id="KW-0349">Heme</keyword>
<sequence length="505" mass="57040">MLGFLPYFAWPLVVLGLAAVVAVCNSLYNVLFHPLRAVPGPKLWAASRIPYTVAWLSGYLPRVILKLHEKHGDVVRVGPNCVSYADPDAYQEIRGHRKAGQGEHSKEHRVYGAHRHNILGADREEHARFRRILSHGFSAKRMQDQQPLITQHVDLLMDRLHDLTHSAQEKGPHAKVVDLGAWFNFTTFDIIGDLAFGESFDCLANSRYHPWVGAILRTIEQFGWWLAIQWYSPRLLRIIKAVSPRAYIGAGTDAQADFAAQKVEKRFQLGTSRPDFLDSMMVAKAEDGRMLTRDEMAANARILVLAGSETTASVLTGTAYFLAKYPDCQRRLAEEVRSSYASEAEIDLFSVNKLKYMLAVLDESMRMFPPVPSHLPRVCQAGGDTICGYAVPAKTELEIWPWVMNYYSKNFAMPEKFIPERWLNDDDKGLEKGRPNALQPFSVGPRNCVGKNLAYLEMRLIMARIIWNYDLALADEGSDRFMASKSFSLWVKGPLNIRLTPVATE</sequence>
<dbReference type="Gene3D" id="1.10.630.10">
    <property type="entry name" value="Cytochrome P450"/>
    <property type="match status" value="1"/>
</dbReference>
<dbReference type="EMBL" id="MU853407">
    <property type="protein sequence ID" value="KAK4135149.1"/>
    <property type="molecule type" value="Genomic_DNA"/>
</dbReference>
<reference evidence="11" key="2">
    <citation type="submission" date="2023-05" db="EMBL/GenBank/DDBJ databases">
        <authorList>
            <consortium name="Lawrence Berkeley National Laboratory"/>
            <person name="Steindorff A."/>
            <person name="Hensen N."/>
            <person name="Bonometti L."/>
            <person name="Westerberg I."/>
            <person name="Brannstrom I.O."/>
            <person name="Guillou S."/>
            <person name="Cros-Aarteil S."/>
            <person name="Calhoun S."/>
            <person name="Haridas S."/>
            <person name="Kuo A."/>
            <person name="Mondo S."/>
            <person name="Pangilinan J."/>
            <person name="Riley R."/>
            <person name="Labutti K."/>
            <person name="Andreopoulos B."/>
            <person name="Lipzen A."/>
            <person name="Chen C."/>
            <person name="Yanf M."/>
            <person name="Daum C."/>
            <person name="Ng V."/>
            <person name="Clum A."/>
            <person name="Ohm R."/>
            <person name="Martin F."/>
            <person name="Silar P."/>
            <person name="Natvig D."/>
            <person name="Lalanne C."/>
            <person name="Gautier V."/>
            <person name="Ament-Velasquez S.L."/>
            <person name="Kruys A."/>
            <person name="Hutchinson M.I."/>
            <person name="Powell A.J."/>
            <person name="Barry K."/>
            <person name="Miller A.N."/>
            <person name="Grigoriev I.V."/>
            <person name="Debuchy R."/>
            <person name="Gladieux P."/>
            <person name="Thoren M.H."/>
            <person name="Johannesson H."/>
        </authorList>
    </citation>
    <scope>NUCLEOTIDE SEQUENCE</scope>
    <source>
        <strain evidence="11">CBS 123565</strain>
    </source>
</reference>
<evidence type="ECO:0000256" key="7">
    <source>
        <dbReference type="ARBA" id="ARBA00023033"/>
    </source>
</evidence>
<evidence type="ECO:0000256" key="10">
    <source>
        <dbReference type="SAM" id="Phobius"/>
    </source>
</evidence>
<evidence type="ECO:0000256" key="2">
    <source>
        <dbReference type="ARBA" id="ARBA00010617"/>
    </source>
</evidence>
<dbReference type="Pfam" id="PF00067">
    <property type="entry name" value="p450"/>
    <property type="match status" value="1"/>
</dbReference>
<dbReference type="InterPro" id="IPR002401">
    <property type="entry name" value="Cyt_P450_E_grp-I"/>
</dbReference>
<evidence type="ECO:0000313" key="12">
    <source>
        <dbReference type="Proteomes" id="UP001304895"/>
    </source>
</evidence>